<feature type="region of interest" description="Disordered" evidence="9">
    <location>
        <begin position="1171"/>
        <end position="1190"/>
    </location>
</feature>
<evidence type="ECO:0000256" key="5">
    <source>
        <dbReference type="ARBA" id="ARBA00022777"/>
    </source>
</evidence>
<evidence type="ECO:0000259" key="11">
    <source>
        <dbReference type="PROSITE" id="PS50109"/>
    </source>
</evidence>
<dbReference type="SMART" id="SM00448">
    <property type="entry name" value="REC"/>
    <property type="match status" value="2"/>
</dbReference>
<dbReference type="InterPro" id="IPR013767">
    <property type="entry name" value="PAS_fold"/>
</dbReference>
<dbReference type="Pfam" id="PF02518">
    <property type="entry name" value="HATPase_c"/>
    <property type="match status" value="1"/>
</dbReference>
<dbReference type="CDD" id="cd17574">
    <property type="entry name" value="REC_OmpR"/>
    <property type="match status" value="1"/>
</dbReference>
<keyword evidence="5" id="KW-0418">Kinase</keyword>
<dbReference type="SUPFAM" id="SSF55874">
    <property type="entry name" value="ATPase domain of HSP90 chaperone/DNA topoisomerase II/histidine kinase"/>
    <property type="match status" value="1"/>
</dbReference>
<feature type="domain" description="PAS" evidence="13">
    <location>
        <begin position="552"/>
        <end position="598"/>
    </location>
</feature>
<proteinExistence type="predicted"/>
<dbReference type="Gene3D" id="3.40.50.2300">
    <property type="match status" value="2"/>
</dbReference>
<evidence type="ECO:0000256" key="10">
    <source>
        <dbReference type="SAM" id="Phobius"/>
    </source>
</evidence>
<accession>A0A7W9ZGA8</accession>
<evidence type="ECO:0000256" key="7">
    <source>
        <dbReference type="ARBA" id="ARBA00023136"/>
    </source>
</evidence>
<feature type="domain" description="Histidine kinase" evidence="11">
    <location>
        <begin position="683"/>
        <end position="906"/>
    </location>
</feature>
<dbReference type="InterPro" id="IPR003661">
    <property type="entry name" value="HisK_dim/P_dom"/>
</dbReference>
<keyword evidence="4" id="KW-0808">Transferase</keyword>
<dbReference type="PROSITE" id="PS50113">
    <property type="entry name" value="PAC"/>
    <property type="match status" value="1"/>
</dbReference>
<dbReference type="InterPro" id="IPR035965">
    <property type="entry name" value="PAS-like_dom_sf"/>
</dbReference>
<feature type="domain" description="Response regulatory" evidence="12">
    <location>
        <begin position="934"/>
        <end position="1049"/>
    </location>
</feature>
<comment type="caution">
    <text evidence="15">The sequence shown here is derived from an EMBL/GenBank/DDBJ whole genome shotgun (WGS) entry which is preliminary data.</text>
</comment>
<evidence type="ECO:0000256" key="4">
    <source>
        <dbReference type="ARBA" id="ARBA00022679"/>
    </source>
</evidence>
<dbReference type="EMBL" id="JACIIX010000008">
    <property type="protein sequence ID" value="MBB6210895.1"/>
    <property type="molecule type" value="Genomic_DNA"/>
</dbReference>
<dbReference type="PROSITE" id="PS50112">
    <property type="entry name" value="PAS"/>
    <property type="match status" value="3"/>
</dbReference>
<keyword evidence="10" id="KW-1133">Transmembrane helix</keyword>
<dbReference type="Proteomes" id="UP000544872">
    <property type="component" value="Unassembled WGS sequence"/>
</dbReference>
<evidence type="ECO:0000256" key="9">
    <source>
        <dbReference type="SAM" id="MobiDB-lite"/>
    </source>
</evidence>
<dbReference type="EC" id="2.7.13.3" evidence="2"/>
<dbReference type="FunFam" id="3.30.565.10:FF:000006">
    <property type="entry name" value="Sensor histidine kinase WalK"/>
    <property type="match status" value="1"/>
</dbReference>
<dbReference type="Pfam" id="PF00989">
    <property type="entry name" value="PAS"/>
    <property type="match status" value="2"/>
</dbReference>
<sequence length="1190" mass="129588">MRDYRSVLSIFAIALLVLAAWTSWFEWQNRQNIRQSARVELAARADALTGTFLSAFQVVENTLVAVVARRQENLRRNNGIDPEAQSTIEALSQFTGQIRSLVVFDQAGNSVYDSTGFPAPPVNVADRDYFVHFSRTDHGNGRDTFLGSPVIGRTSGTWFLSMSREVVNADGRFSGVALGVMDIGFLQRLLRESRRHEDAALALVTADNVIVAAYVPGDETSLTGKRLDETRMFGDVAARVAAAASPYGVFDADDTLTAVAAVSGMPVRVVMMRTWDKANSQWHASLSRQLFLLAGTLIVLFLVWAPVSRVIRDRDRLFTLSPDPVCVLEADGRFLSVNPAWETTLGLPRTEIIGQSVLDFVHSEDRNRLADILLRLSVGGRVEEFTLCFRDRANGQVYLSMVAVAENSRVFAIARNVTQRLLSEEALRRSEQRFRDVAEASGEFIWETDGSGMLVFVTDRARTALGVAASELMGRALADLIGEADRPRVAAALRRYSPFHYEVETRRANGGRVILRLSGVPVVDGSDRLTGFRGAALDVTERRQARQALLESEARFRSIVNTVIDGILTVDEYGIIESVNPATEQMFEYSAREMIGRNVSMLFAGDAALPHQDFMALYSHSGEQGVLGNGREILACRKSGQEFPLELGVSEVWFGGKRLFIGVCRDISERKRIDRLKDEFVSTVSHELRTPLTSIRGALGLINGGAVGELPQKARSLVSIAYSNSERLITLVNDILDMQKIESGRMVYDMRPLDLGVLLRRAVTEINAFAVQYGVRVDLAAPDENGAEPVMVQGDADRLVQVSINLLSNAIKFSPEGGTVTVSLHRRNGRAEVLVSDQGPGIPEEFRPHIFQKFSQADATDTRAKGGTGLGLSIAKAIVDHHHGMITFETAAGQGTTFVLSLPMLEPARNSGTEDGVTDPAGAAGASEASSPCTLLVVEDDPVIADLLTDYLQQDGYQVSVAASVTAARDMLKQGRFDGITLDLMLPDGDGLTLVDEMRRQGSLGQVPVVVVSAIADDRRVRGEALGIHDWVRKPIDPDLLMASVRRAVPGGSRAKALYVEDDTDLRQTLKAVLSAQVDLTGASTVQDARRILAQGGDLDLVLLDLQLPDGRGEELFPDIRAHPAHPAVVILSGLPGSPPTDEMIAAALVKSRVSNEELVDIVRTLVRGRRDRTAAEGAADTGENRSDTV</sequence>
<evidence type="ECO:0000313" key="15">
    <source>
        <dbReference type="EMBL" id="MBB6210895.1"/>
    </source>
</evidence>
<dbReference type="SMART" id="SM00091">
    <property type="entry name" value="PAS"/>
    <property type="match status" value="3"/>
</dbReference>
<dbReference type="InterPro" id="IPR004358">
    <property type="entry name" value="Sig_transdc_His_kin-like_C"/>
</dbReference>
<feature type="transmembrane region" description="Helical" evidence="10">
    <location>
        <begin position="290"/>
        <end position="307"/>
    </location>
</feature>
<dbReference type="CDD" id="cd00075">
    <property type="entry name" value="HATPase"/>
    <property type="match status" value="1"/>
</dbReference>
<evidence type="ECO:0000256" key="6">
    <source>
        <dbReference type="ARBA" id="ARBA00023012"/>
    </source>
</evidence>
<dbReference type="NCBIfam" id="TIGR00229">
    <property type="entry name" value="sensory_box"/>
    <property type="match status" value="3"/>
</dbReference>
<protein>
    <recommendedName>
        <fullName evidence="2">histidine kinase</fullName>
        <ecNumber evidence="2">2.7.13.3</ecNumber>
    </recommendedName>
</protein>
<reference evidence="15 16" key="1">
    <citation type="submission" date="2020-08" db="EMBL/GenBank/DDBJ databases">
        <title>Genomic Encyclopedia of Type Strains, Phase IV (KMG-IV): sequencing the most valuable type-strain genomes for metagenomic binning, comparative biology and taxonomic classification.</title>
        <authorList>
            <person name="Goeker M."/>
        </authorList>
    </citation>
    <scope>NUCLEOTIDE SEQUENCE [LARGE SCALE GENOMIC DNA]</scope>
    <source>
        <strain evidence="15 16">DSM 11590</strain>
    </source>
</reference>
<dbReference type="SMART" id="SM00388">
    <property type="entry name" value="HisKA"/>
    <property type="match status" value="1"/>
</dbReference>
<dbReference type="PRINTS" id="PR00344">
    <property type="entry name" value="BCTRLSENSOR"/>
</dbReference>
<evidence type="ECO:0000259" key="12">
    <source>
        <dbReference type="PROSITE" id="PS50110"/>
    </source>
</evidence>
<dbReference type="SMART" id="SM00086">
    <property type="entry name" value="PAC"/>
    <property type="match status" value="2"/>
</dbReference>
<dbReference type="GO" id="GO:0005886">
    <property type="term" value="C:plasma membrane"/>
    <property type="evidence" value="ECO:0007669"/>
    <property type="project" value="TreeGrafter"/>
</dbReference>
<feature type="modified residue" description="4-aspartylphosphate" evidence="8">
    <location>
        <position position="983"/>
    </location>
</feature>
<evidence type="ECO:0000259" key="14">
    <source>
        <dbReference type="PROSITE" id="PS50113"/>
    </source>
</evidence>
<dbReference type="CDD" id="cd00130">
    <property type="entry name" value="PAS"/>
    <property type="match status" value="3"/>
</dbReference>
<dbReference type="FunFam" id="1.10.287.130:FF:000001">
    <property type="entry name" value="Two-component sensor histidine kinase"/>
    <property type="match status" value="1"/>
</dbReference>
<dbReference type="InterPro" id="IPR011006">
    <property type="entry name" value="CheY-like_superfamily"/>
</dbReference>
<dbReference type="InterPro" id="IPR036097">
    <property type="entry name" value="HisK_dim/P_sf"/>
</dbReference>
<dbReference type="GO" id="GO:0000155">
    <property type="term" value="F:phosphorelay sensor kinase activity"/>
    <property type="evidence" value="ECO:0007669"/>
    <property type="project" value="InterPro"/>
</dbReference>
<feature type="domain" description="Response regulatory" evidence="12">
    <location>
        <begin position="1056"/>
        <end position="1167"/>
    </location>
</feature>
<dbReference type="CDD" id="cd12914">
    <property type="entry name" value="PDC1_DGC_like"/>
    <property type="match status" value="1"/>
</dbReference>
<dbReference type="SUPFAM" id="SSF47384">
    <property type="entry name" value="Homodimeric domain of signal transducing histidine kinase"/>
    <property type="match status" value="1"/>
</dbReference>
<organism evidence="15 16">
    <name type="scientific">Novispirillum itersonii</name>
    <name type="common">Aquaspirillum itersonii</name>
    <dbReference type="NCBI Taxonomy" id="189"/>
    <lineage>
        <taxon>Bacteria</taxon>
        <taxon>Pseudomonadati</taxon>
        <taxon>Pseudomonadota</taxon>
        <taxon>Alphaproteobacteria</taxon>
        <taxon>Rhodospirillales</taxon>
        <taxon>Novispirillaceae</taxon>
        <taxon>Novispirillum</taxon>
    </lineage>
</organism>
<evidence type="ECO:0000313" key="16">
    <source>
        <dbReference type="Proteomes" id="UP000544872"/>
    </source>
</evidence>
<dbReference type="RefSeq" id="WP_184263716.1">
    <property type="nucleotide sequence ID" value="NZ_JACIIX010000008.1"/>
</dbReference>
<keyword evidence="7 10" id="KW-0472">Membrane</keyword>
<comment type="catalytic activity">
    <reaction evidence="1">
        <text>ATP + protein L-histidine = ADP + protein N-phospho-L-histidine.</text>
        <dbReference type="EC" id="2.7.13.3"/>
    </reaction>
</comment>
<feature type="domain" description="PAC" evidence="14">
    <location>
        <begin position="499"/>
        <end position="551"/>
    </location>
</feature>
<dbReference type="InterPro" id="IPR036890">
    <property type="entry name" value="HATPase_C_sf"/>
</dbReference>
<feature type="domain" description="PAS" evidence="13">
    <location>
        <begin position="322"/>
        <end position="381"/>
    </location>
</feature>
<dbReference type="InterPro" id="IPR005467">
    <property type="entry name" value="His_kinase_dom"/>
</dbReference>
<dbReference type="SMART" id="SM00387">
    <property type="entry name" value="HATPase_c"/>
    <property type="match status" value="1"/>
</dbReference>
<dbReference type="Gene3D" id="1.10.287.130">
    <property type="match status" value="1"/>
</dbReference>
<gene>
    <name evidence="15" type="ORF">FHS48_002325</name>
</gene>
<evidence type="ECO:0000256" key="3">
    <source>
        <dbReference type="ARBA" id="ARBA00022553"/>
    </source>
</evidence>
<dbReference type="PROSITE" id="PS50109">
    <property type="entry name" value="HIS_KIN"/>
    <property type="match status" value="1"/>
</dbReference>
<dbReference type="Pfam" id="PF13426">
    <property type="entry name" value="PAS_9"/>
    <property type="match status" value="1"/>
</dbReference>
<dbReference type="InterPro" id="IPR001610">
    <property type="entry name" value="PAC"/>
</dbReference>
<dbReference type="GO" id="GO:0009927">
    <property type="term" value="F:histidine phosphotransfer kinase activity"/>
    <property type="evidence" value="ECO:0007669"/>
    <property type="project" value="TreeGrafter"/>
</dbReference>
<dbReference type="Gene3D" id="3.30.450.20">
    <property type="entry name" value="PAS domain"/>
    <property type="match status" value="4"/>
</dbReference>
<dbReference type="InterPro" id="IPR000700">
    <property type="entry name" value="PAS-assoc_C"/>
</dbReference>
<evidence type="ECO:0000259" key="13">
    <source>
        <dbReference type="PROSITE" id="PS50112"/>
    </source>
</evidence>
<keyword evidence="10" id="KW-0812">Transmembrane</keyword>
<evidence type="ECO:0000256" key="2">
    <source>
        <dbReference type="ARBA" id="ARBA00012438"/>
    </source>
</evidence>
<dbReference type="AlphaFoldDB" id="A0A7W9ZGA8"/>
<dbReference type="SUPFAM" id="SSF52172">
    <property type="entry name" value="CheY-like"/>
    <property type="match status" value="2"/>
</dbReference>
<dbReference type="PANTHER" id="PTHR43047">
    <property type="entry name" value="TWO-COMPONENT HISTIDINE PROTEIN KINASE"/>
    <property type="match status" value="1"/>
</dbReference>
<dbReference type="PROSITE" id="PS50110">
    <property type="entry name" value="RESPONSE_REGULATORY"/>
    <property type="match status" value="2"/>
</dbReference>
<dbReference type="PANTHER" id="PTHR43047:SF72">
    <property type="entry name" value="OSMOSENSING HISTIDINE PROTEIN KINASE SLN1"/>
    <property type="match status" value="1"/>
</dbReference>
<dbReference type="Gene3D" id="3.30.565.10">
    <property type="entry name" value="Histidine kinase-like ATPase, C-terminal domain"/>
    <property type="match status" value="1"/>
</dbReference>
<evidence type="ECO:0000256" key="1">
    <source>
        <dbReference type="ARBA" id="ARBA00000085"/>
    </source>
</evidence>
<keyword evidence="6" id="KW-0902">Two-component regulatory system</keyword>
<dbReference type="SUPFAM" id="SSF55785">
    <property type="entry name" value="PYP-like sensor domain (PAS domain)"/>
    <property type="match status" value="3"/>
</dbReference>
<dbReference type="Pfam" id="PF00072">
    <property type="entry name" value="Response_reg"/>
    <property type="match status" value="2"/>
</dbReference>
<dbReference type="GO" id="GO:0006355">
    <property type="term" value="P:regulation of DNA-templated transcription"/>
    <property type="evidence" value="ECO:0007669"/>
    <property type="project" value="InterPro"/>
</dbReference>
<dbReference type="CDD" id="cd00082">
    <property type="entry name" value="HisKA"/>
    <property type="match status" value="1"/>
</dbReference>
<feature type="modified residue" description="4-aspartylphosphate" evidence="8">
    <location>
        <position position="1105"/>
    </location>
</feature>
<dbReference type="InterPro" id="IPR003594">
    <property type="entry name" value="HATPase_dom"/>
</dbReference>
<keyword evidence="16" id="KW-1185">Reference proteome</keyword>
<name>A0A7W9ZGA8_NOVIT</name>
<evidence type="ECO:0000256" key="8">
    <source>
        <dbReference type="PROSITE-ProRule" id="PRU00169"/>
    </source>
</evidence>
<dbReference type="InterPro" id="IPR001789">
    <property type="entry name" value="Sig_transdc_resp-reg_receiver"/>
</dbReference>
<keyword evidence="3 8" id="KW-0597">Phosphoprotein</keyword>
<feature type="domain" description="PAS" evidence="13">
    <location>
        <begin position="430"/>
        <end position="495"/>
    </location>
</feature>
<dbReference type="Pfam" id="PF00512">
    <property type="entry name" value="HisKA"/>
    <property type="match status" value="1"/>
</dbReference>
<dbReference type="InterPro" id="IPR000014">
    <property type="entry name" value="PAS"/>
</dbReference>